<comment type="caution">
    <text evidence="2">The sequence shown here is derived from an EMBL/GenBank/DDBJ whole genome shotgun (WGS) entry which is preliminary data.</text>
</comment>
<dbReference type="EMBL" id="JAHUTI010090020">
    <property type="protein sequence ID" value="MED6261394.1"/>
    <property type="molecule type" value="Genomic_DNA"/>
</dbReference>
<protein>
    <submittedName>
        <fullName evidence="2">Uncharacterized protein</fullName>
    </submittedName>
</protein>
<gene>
    <name evidence="2" type="ORF">ATANTOWER_004678</name>
</gene>
<feature type="region of interest" description="Disordered" evidence="1">
    <location>
        <begin position="1"/>
        <end position="25"/>
    </location>
</feature>
<evidence type="ECO:0000256" key="1">
    <source>
        <dbReference type="SAM" id="MobiDB-lite"/>
    </source>
</evidence>
<proteinExistence type="predicted"/>
<evidence type="ECO:0000313" key="3">
    <source>
        <dbReference type="Proteomes" id="UP001345963"/>
    </source>
</evidence>
<sequence length="106" mass="12532">MGGVRETEKKRPPPPRAERKEEKRVRELKVAQRELKVAQKVLEHRKALTKWIIALLSPKDRHLRLQQTEGDFETNECKTIPITHEQYGMEDLISTKDFYKVIDEHS</sequence>
<organism evidence="2 3">
    <name type="scientific">Ataeniobius toweri</name>
    <dbReference type="NCBI Taxonomy" id="208326"/>
    <lineage>
        <taxon>Eukaryota</taxon>
        <taxon>Metazoa</taxon>
        <taxon>Chordata</taxon>
        <taxon>Craniata</taxon>
        <taxon>Vertebrata</taxon>
        <taxon>Euteleostomi</taxon>
        <taxon>Actinopterygii</taxon>
        <taxon>Neopterygii</taxon>
        <taxon>Teleostei</taxon>
        <taxon>Neoteleostei</taxon>
        <taxon>Acanthomorphata</taxon>
        <taxon>Ovalentaria</taxon>
        <taxon>Atherinomorphae</taxon>
        <taxon>Cyprinodontiformes</taxon>
        <taxon>Goodeidae</taxon>
        <taxon>Ataeniobius</taxon>
    </lineage>
</organism>
<accession>A0ABU7CFL6</accession>
<name>A0ABU7CFL6_9TELE</name>
<evidence type="ECO:0000313" key="2">
    <source>
        <dbReference type="EMBL" id="MED6261394.1"/>
    </source>
</evidence>
<dbReference type="Proteomes" id="UP001345963">
    <property type="component" value="Unassembled WGS sequence"/>
</dbReference>
<reference evidence="2 3" key="1">
    <citation type="submission" date="2021-07" db="EMBL/GenBank/DDBJ databases">
        <authorList>
            <person name="Palmer J.M."/>
        </authorList>
    </citation>
    <scope>NUCLEOTIDE SEQUENCE [LARGE SCALE GENOMIC DNA]</scope>
    <source>
        <strain evidence="2 3">AT_MEX2019</strain>
        <tissue evidence="2">Muscle</tissue>
    </source>
</reference>
<keyword evidence="3" id="KW-1185">Reference proteome</keyword>